<dbReference type="Proteomes" id="UP000269945">
    <property type="component" value="Unassembled WGS sequence"/>
</dbReference>
<evidence type="ECO:0000313" key="2">
    <source>
        <dbReference type="EMBL" id="VCW97840.1"/>
    </source>
</evidence>
<keyword evidence="3" id="KW-1185">Reference proteome</keyword>
<comment type="caution">
    <text evidence="2">The sequence shown here is derived from an EMBL/GenBank/DDBJ whole genome shotgun (WGS) entry which is preliminary data.</text>
</comment>
<dbReference type="AlphaFoldDB" id="A0A9X9LW53"/>
<organism evidence="2 3">
    <name type="scientific">Gulo gulo</name>
    <name type="common">Wolverine</name>
    <name type="synonym">Gluton</name>
    <dbReference type="NCBI Taxonomy" id="48420"/>
    <lineage>
        <taxon>Eukaryota</taxon>
        <taxon>Metazoa</taxon>
        <taxon>Chordata</taxon>
        <taxon>Craniata</taxon>
        <taxon>Vertebrata</taxon>
        <taxon>Euteleostomi</taxon>
        <taxon>Mammalia</taxon>
        <taxon>Eutheria</taxon>
        <taxon>Laurasiatheria</taxon>
        <taxon>Carnivora</taxon>
        <taxon>Caniformia</taxon>
        <taxon>Musteloidea</taxon>
        <taxon>Mustelidae</taxon>
        <taxon>Guloninae</taxon>
        <taxon>Gulo</taxon>
    </lineage>
</organism>
<protein>
    <submittedName>
        <fullName evidence="2">Uncharacterized protein</fullName>
    </submittedName>
</protein>
<sequence>METAEKKGANSKTRSSCRRSGPISRPTTGLKKRSGPRSRAGAARSVSAKRRQWPVREENPTRRELFDCLWAHDSSPAWKIAQGFREFKHAPH</sequence>
<evidence type="ECO:0000313" key="3">
    <source>
        <dbReference type="Proteomes" id="UP000269945"/>
    </source>
</evidence>
<dbReference type="EMBL" id="CYRY02023222">
    <property type="protein sequence ID" value="VCW97840.1"/>
    <property type="molecule type" value="Genomic_DNA"/>
</dbReference>
<feature type="compositionally biased region" description="Low complexity" evidence="1">
    <location>
        <begin position="37"/>
        <end position="46"/>
    </location>
</feature>
<feature type="region of interest" description="Disordered" evidence="1">
    <location>
        <begin position="1"/>
        <end position="58"/>
    </location>
</feature>
<name>A0A9X9LW53_GULGU</name>
<gene>
    <name evidence="2" type="ORF">BN2614_LOCUS2</name>
</gene>
<proteinExistence type="predicted"/>
<reference evidence="2 3" key="1">
    <citation type="submission" date="2018-10" db="EMBL/GenBank/DDBJ databases">
        <authorList>
            <person name="Ekblom R."/>
            <person name="Jareborg N."/>
        </authorList>
    </citation>
    <scope>NUCLEOTIDE SEQUENCE [LARGE SCALE GENOMIC DNA]</scope>
    <source>
        <tissue evidence="2">Muscle</tissue>
    </source>
</reference>
<evidence type="ECO:0000256" key="1">
    <source>
        <dbReference type="SAM" id="MobiDB-lite"/>
    </source>
</evidence>
<accession>A0A9X9LW53</accession>